<dbReference type="Proteomes" id="UP000561681">
    <property type="component" value="Unassembled WGS sequence"/>
</dbReference>
<protein>
    <submittedName>
        <fullName evidence="3">Conjugative transposon TraM protein</fullName>
    </submittedName>
</protein>
<evidence type="ECO:0000313" key="3">
    <source>
        <dbReference type="EMBL" id="MBB4804554.1"/>
    </source>
</evidence>
<comment type="caution">
    <text evidence="3">The sequence shown here is derived from an EMBL/GenBank/DDBJ whole genome shotgun (WGS) entry which is preliminary data.</text>
</comment>
<organism evidence="3 4">
    <name type="scientific">Flavobacterium nitrogenifigens</name>
    <dbReference type="NCBI Taxonomy" id="1617283"/>
    <lineage>
        <taxon>Bacteria</taxon>
        <taxon>Pseudomonadati</taxon>
        <taxon>Bacteroidota</taxon>
        <taxon>Flavobacteriia</taxon>
        <taxon>Flavobacteriales</taxon>
        <taxon>Flavobacteriaceae</taxon>
        <taxon>Flavobacterium</taxon>
    </lineage>
</organism>
<feature type="domain" description="Conjugative transposon TraM C-terminal" evidence="2">
    <location>
        <begin position="278"/>
        <end position="420"/>
    </location>
</feature>
<dbReference type="AlphaFoldDB" id="A0A7W7J1J4"/>
<name>A0A7W7J1J4_9FLAO</name>
<dbReference type="InterPro" id="IPR055407">
    <property type="entry name" value="TraM_C"/>
</dbReference>
<dbReference type="InterPro" id="IPR022187">
    <property type="entry name" value="Conjug_transposon_TraM"/>
</dbReference>
<feature type="compositionally biased region" description="Basic and acidic residues" evidence="1">
    <location>
        <begin position="220"/>
        <end position="229"/>
    </location>
</feature>
<dbReference type="EMBL" id="JACHLD010000011">
    <property type="protein sequence ID" value="MBB4804554.1"/>
    <property type="molecule type" value="Genomic_DNA"/>
</dbReference>
<gene>
    <name evidence="3" type="ORF">HNP37_004651</name>
</gene>
<accession>A0A7W7J1J4</accession>
<dbReference type="NCBIfam" id="TIGR03779">
    <property type="entry name" value="Bac_Flav_CT_M"/>
    <property type="match status" value="1"/>
</dbReference>
<sequence>MENKILSVKDRNNRKMMLALPLLVLPFITILFWLLGGGKGKETALSADKKPGFNMLLPNPKLKEDSSLDKMSYYDKASSDSLKLEELKKKDPNYSISKADDSNLEFGGSFESDVTSMTSQNGGLNKGFLKPENEQRMYQKLQALQKAIAEPPTVNGHDQDMREFQYQKPPYGESAEMKNLEQLMAAMNAPSEPDPELAQLGGMLENILDIQYPERVQEKLRKNSRDRQKNVYSVSMDKKNENSSLLQPSLNLSSQPAENRFYSFEDEKNTDSGQNALPAVVHETQTLTSGSIVKIRLTGDISLNGVPVPRNTFVFGTASLKGERLEIKIEAVRYQNSILPVELQVYDLDGIKGICIPGNIDRDVAKASADRSMQSIGLSGVSDSWGAQAAGMGVEAAKSLLSKKVKLVKVAVKAGYRVLLYDEKQKYDN</sequence>
<evidence type="ECO:0000256" key="1">
    <source>
        <dbReference type="SAM" id="MobiDB-lite"/>
    </source>
</evidence>
<keyword evidence="4" id="KW-1185">Reference proteome</keyword>
<feature type="region of interest" description="Disordered" evidence="1">
    <location>
        <begin position="220"/>
        <end position="250"/>
    </location>
</feature>
<proteinExistence type="predicted"/>
<evidence type="ECO:0000259" key="2">
    <source>
        <dbReference type="Pfam" id="PF12508"/>
    </source>
</evidence>
<evidence type="ECO:0000313" key="4">
    <source>
        <dbReference type="Proteomes" id="UP000561681"/>
    </source>
</evidence>
<dbReference type="Pfam" id="PF12508">
    <property type="entry name" value="Transposon_TraM"/>
    <property type="match status" value="1"/>
</dbReference>
<dbReference type="RefSeq" id="WP_184167887.1">
    <property type="nucleotide sequence ID" value="NZ_JACHLD010000011.1"/>
</dbReference>
<reference evidence="3 4" key="1">
    <citation type="submission" date="2020-08" db="EMBL/GenBank/DDBJ databases">
        <title>Functional genomics of gut bacteria from endangered species of beetles.</title>
        <authorList>
            <person name="Carlos-Shanley C."/>
        </authorList>
    </citation>
    <scope>NUCLEOTIDE SEQUENCE [LARGE SCALE GENOMIC DNA]</scope>
    <source>
        <strain evidence="3 4">S00142</strain>
    </source>
</reference>